<comment type="similarity">
    <text evidence="1 2">Belongs to the phD/YefM antitoxin family.</text>
</comment>
<name>A0A846WYE3_9ACTN</name>
<comment type="caution">
    <text evidence="4">The sequence shown here is derived from an EMBL/GenBank/DDBJ whole genome shotgun (WGS) entry which is preliminary data.</text>
</comment>
<dbReference type="Pfam" id="PF02604">
    <property type="entry name" value="PhdYeFM_antitox"/>
    <property type="match status" value="1"/>
</dbReference>
<evidence type="ECO:0000256" key="2">
    <source>
        <dbReference type="RuleBase" id="RU362080"/>
    </source>
</evidence>
<protein>
    <recommendedName>
        <fullName evidence="2">Antitoxin</fullName>
    </recommendedName>
</protein>
<dbReference type="AlphaFoldDB" id="A0A846WYE3"/>
<gene>
    <name evidence="4" type="ORF">HF999_06180</name>
</gene>
<sequence length="166" mass="17933">MTATIPLHRARAALSALIARCESEPVTLTRNGVPVAVLVHPSVMTRADGAVLAPSARRTVGLIYCTPWRSWMGRERGAWGHDDPPPSPVPRRVSRAGRGGAHGRPRRGAGRVHQRARPVPRAGQGAADTRWWGGRGVVGRARSGTRYAQVSARIRPGRSSRTSRYA</sequence>
<reference evidence="4 5" key="1">
    <citation type="submission" date="2020-04" db="EMBL/GenBank/DDBJ databases">
        <title>MicrobeNet Type strains.</title>
        <authorList>
            <person name="Nicholson A.C."/>
        </authorList>
    </citation>
    <scope>NUCLEOTIDE SEQUENCE [LARGE SCALE GENOMIC DNA]</scope>
    <source>
        <strain evidence="4 5">DSM 44113</strain>
    </source>
</reference>
<evidence type="ECO:0000256" key="1">
    <source>
        <dbReference type="ARBA" id="ARBA00009981"/>
    </source>
</evidence>
<organism evidence="4 5">
    <name type="scientific">Tsukamurella spumae</name>
    <dbReference type="NCBI Taxonomy" id="44753"/>
    <lineage>
        <taxon>Bacteria</taxon>
        <taxon>Bacillati</taxon>
        <taxon>Actinomycetota</taxon>
        <taxon>Actinomycetes</taxon>
        <taxon>Mycobacteriales</taxon>
        <taxon>Tsukamurellaceae</taxon>
        <taxon>Tsukamurella</taxon>
    </lineage>
</organism>
<feature type="region of interest" description="Disordered" evidence="3">
    <location>
        <begin position="78"/>
        <end position="166"/>
    </location>
</feature>
<comment type="function">
    <text evidence="2">Antitoxin component of a type II toxin-antitoxin (TA) system.</text>
</comment>
<feature type="compositionally biased region" description="Basic residues" evidence="3">
    <location>
        <begin position="101"/>
        <end position="118"/>
    </location>
</feature>
<dbReference type="EMBL" id="JAAXOQ010000006">
    <property type="protein sequence ID" value="NKY17954.1"/>
    <property type="molecule type" value="Genomic_DNA"/>
</dbReference>
<evidence type="ECO:0000313" key="4">
    <source>
        <dbReference type="EMBL" id="NKY17954.1"/>
    </source>
</evidence>
<dbReference type="InterPro" id="IPR036165">
    <property type="entry name" value="YefM-like_sf"/>
</dbReference>
<evidence type="ECO:0000313" key="5">
    <source>
        <dbReference type="Proteomes" id="UP000582646"/>
    </source>
</evidence>
<dbReference type="NCBIfam" id="TIGR01552">
    <property type="entry name" value="phd_fam"/>
    <property type="match status" value="1"/>
</dbReference>
<proteinExistence type="inferred from homology"/>
<dbReference type="SUPFAM" id="SSF143120">
    <property type="entry name" value="YefM-like"/>
    <property type="match status" value="1"/>
</dbReference>
<evidence type="ECO:0000256" key="3">
    <source>
        <dbReference type="SAM" id="MobiDB-lite"/>
    </source>
</evidence>
<dbReference type="Proteomes" id="UP000582646">
    <property type="component" value="Unassembled WGS sequence"/>
</dbReference>
<keyword evidence="5" id="KW-1185">Reference proteome</keyword>
<accession>A0A846WYE3</accession>
<dbReference type="InterPro" id="IPR006442">
    <property type="entry name" value="Antitoxin_Phd/YefM"/>
</dbReference>
<dbReference type="Gene3D" id="3.40.1620.10">
    <property type="entry name" value="YefM-like domain"/>
    <property type="match status" value="1"/>
</dbReference>